<protein>
    <recommendedName>
        <fullName evidence="4">Cation-transporting ATPase</fullName>
    </recommendedName>
</protein>
<keyword evidence="3" id="KW-1185">Reference proteome</keyword>
<reference evidence="3" key="1">
    <citation type="journal article" date="2019" name="Int. J. Syst. Evol. Microbiol.">
        <title>The Global Catalogue of Microorganisms (GCM) 10K type strain sequencing project: providing services to taxonomists for standard genome sequencing and annotation.</title>
        <authorList>
            <consortium name="The Broad Institute Genomics Platform"/>
            <consortium name="The Broad Institute Genome Sequencing Center for Infectious Disease"/>
            <person name="Wu L."/>
            <person name="Ma J."/>
        </authorList>
    </citation>
    <scope>NUCLEOTIDE SEQUENCE [LARGE SCALE GENOMIC DNA]</scope>
    <source>
        <strain evidence="3">CGMCC 1.12471</strain>
    </source>
</reference>
<organism evidence="2 3">
    <name type="scientific">Amnibacterium endophyticum</name>
    <dbReference type="NCBI Taxonomy" id="2109337"/>
    <lineage>
        <taxon>Bacteria</taxon>
        <taxon>Bacillati</taxon>
        <taxon>Actinomycetota</taxon>
        <taxon>Actinomycetes</taxon>
        <taxon>Micrococcales</taxon>
        <taxon>Microbacteriaceae</taxon>
        <taxon>Amnibacterium</taxon>
    </lineage>
</organism>
<evidence type="ECO:0000256" key="1">
    <source>
        <dbReference type="SAM" id="MobiDB-lite"/>
    </source>
</evidence>
<dbReference type="RefSeq" id="WP_377934292.1">
    <property type="nucleotide sequence ID" value="NZ_JBHUEA010000013.1"/>
</dbReference>
<feature type="region of interest" description="Disordered" evidence="1">
    <location>
        <begin position="13"/>
        <end position="48"/>
    </location>
</feature>
<name>A0ABW4LEX6_9MICO</name>
<dbReference type="EMBL" id="JBHUEA010000013">
    <property type="protein sequence ID" value="MFD1721763.1"/>
    <property type="molecule type" value="Genomic_DNA"/>
</dbReference>
<feature type="compositionally biased region" description="Basic and acidic residues" evidence="1">
    <location>
        <begin position="101"/>
        <end position="117"/>
    </location>
</feature>
<proteinExistence type="predicted"/>
<evidence type="ECO:0008006" key="4">
    <source>
        <dbReference type="Google" id="ProtNLM"/>
    </source>
</evidence>
<evidence type="ECO:0000313" key="3">
    <source>
        <dbReference type="Proteomes" id="UP001597347"/>
    </source>
</evidence>
<sequence length="205" mass="21367">MGLLDRLKRYLTDDDTRGGSAQDGGGYGSARYGQRYDAPATRGAGRDEDEVAVERYRYLLRTAPPDAVEEVHAEAFARLTPQQRRAVFDDLSSHAAATDRPASDDPRTLARSATRSEMRHPGFMERSLGPRGGPGLGTVIGGSMLGTVAGVVIGSAIAEMVLPGIGDTTTDLADGAQDVGQDVSDGFGDFGDLGGGGLGDFGGDF</sequence>
<accession>A0ABW4LEX6</accession>
<evidence type="ECO:0000313" key="2">
    <source>
        <dbReference type="EMBL" id="MFD1721763.1"/>
    </source>
</evidence>
<dbReference type="Proteomes" id="UP001597347">
    <property type="component" value="Unassembled WGS sequence"/>
</dbReference>
<comment type="caution">
    <text evidence="2">The sequence shown here is derived from an EMBL/GenBank/DDBJ whole genome shotgun (WGS) entry which is preliminary data.</text>
</comment>
<gene>
    <name evidence="2" type="ORF">ACFSBI_09395</name>
</gene>
<feature type="region of interest" description="Disordered" evidence="1">
    <location>
        <begin position="92"/>
        <end position="117"/>
    </location>
</feature>